<feature type="compositionally biased region" description="Low complexity" evidence="2">
    <location>
        <begin position="1512"/>
        <end position="1523"/>
    </location>
</feature>
<feature type="region of interest" description="Disordered" evidence="2">
    <location>
        <begin position="792"/>
        <end position="852"/>
    </location>
</feature>
<feature type="compositionally biased region" description="Basic and acidic residues" evidence="2">
    <location>
        <begin position="1016"/>
        <end position="1026"/>
    </location>
</feature>
<feature type="region of interest" description="Disordered" evidence="2">
    <location>
        <begin position="183"/>
        <end position="203"/>
    </location>
</feature>
<dbReference type="STRING" id="686832.A0A0C2XEQ9"/>
<feature type="region of interest" description="Disordered" evidence="2">
    <location>
        <begin position="1300"/>
        <end position="1324"/>
    </location>
</feature>
<feature type="coiled-coil region" evidence="1">
    <location>
        <begin position="390"/>
        <end position="436"/>
    </location>
</feature>
<dbReference type="HOGENOM" id="CLU_003988_0_0_1"/>
<reference evidence="3 4" key="1">
    <citation type="submission" date="2014-04" db="EMBL/GenBank/DDBJ databases">
        <authorList>
            <consortium name="DOE Joint Genome Institute"/>
            <person name="Kuo A."/>
            <person name="Gay G."/>
            <person name="Dore J."/>
            <person name="Kohler A."/>
            <person name="Nagy L.G."/>
            <person name="Floudas D."/>
            <person name="Copeland A."/>
            <person name="Barry K.W."/>
            <person name="Cichocki N."/>
            <person name="Veneault-Fourrey C."/>
            <person name="LaButti K."/>
            <person name="Lindquist E.A."/>
            <person name="Lipzen A."/>
            <person name="Lundell T."/>
            <person name="Morin E."/>
            <person name="Murat C."/>
            <person name="Sun H."/>
            <person name="Tunlid A."/>
            <person name="Henrissat B."/>
            <person name="Grigoriev I.V."/>
            <person name="Hibbett D.S."/>
            <person name="Martin F."/>
            <person name="Nordberg H.P."/>
            <person name="Cantor M.N."/>
            <person name="Hua S.X."/>
        </authorList>
    </citation>
    <scope>NUCLEOTIDE SEQUENCE [LARGE SCALE GENOMIC DNA]</scope>
    <source>
        <strain evidence="4">h7</strain>
    </source>
</reference>
<accession>A0A0C2XEQ9</accession>
<evidence type="ECO:0000256" key="1">
    <source>
        <dbReference type="SAM" id="Coils"/>
    </source>
</evidence>
<organism evidence="3 4">
    <name type="scientific">Hebeloma cylindrosporum</name>
    <dbReference type="NCBI Taxonomy" id="76867"/>
    <lineage>
        <taxon>Eukaryota</taxon>
        <taxon>Fungi</taxon>
        <taxon>Dikarya</taxon>
        <taxon>Basidiomycota</taxon>
        <taxon>Agaricomycotina</taxon>
        <taxon>Agaricomycetes</taxon>
        <taxon>Agaricomycetidae</taxon>
        <taxon>Agaricales</taxon>
        <taxon>Agaricineae</taxon>
        <taxon>Hymenogastraceae</taxon>
        <taxon>Hebeloma</taxon>
    </lineage>
</organism>
<feature type="region of interest" description="Disordered" evidence="2">
    <location>
        <begin position="1336"/>
        <end position="1375"/>
    </location>
</feature>
<evidence type="ECO:0000256" key="2">
    <source>
        <dbReference type="SAM" id="MobiDB-lite"/>
    </source>
</evidence>
<feature type="compositionally biased region" description="Basic and acidic residues" evidence="2">
    <location>
        <begin position="980"/>
        <end position="993"/>
    </location>
</feature>
<feature type="coiled-coil region" evidence="1">
    <location>
        <begin position="547"/>
        <end position="602"/>
    </location>
</feature>
<feature type="compositionally biased region" description="Acidic residues" evidence="2">
    <location>
        <begin position="1526"/>
        <end position="1536"/>
    </location>
</feature>
<feature type="compositionally biased region" description="Low complexity" evidence="2">
    <location>
        <begin position="1341"/>
        <end position="1360"/>
    </location>
</feature>
<name>A0A0C2XEQ9_HEBCY</name>
<dbReference type="Proteomes" id="UP000053424">
    <property type="component" value="Unassembled WGS sequence"/>
</dbReference>
<keyword evidence="4" id="KW-1185">Reference proteome</keyword>
<evidence type="ECO:0000313" key="3">
    <source>
        <dbReference type="EMBL" id="KIM36433.1"/>
    </source>
</evidence>
<dbReference type="EMBL" id="KN831805">
    <property type="protein sequence ID" value="KIM36433.1"/>
    <property type="molecule type" value="Genomic_DNA"/>
</dbReference>
<evidence type="ECO:0000313" key="4">
    <source>
        <dbReference type="Proteomes" id="UP000053424"/>
    </source>
</evidence>
<feature type="region of interest" description="Disordered" evidence="2">
    <location>
        <begin position="1446"/>
        <end position="1536"/>
    </location>
</feature>
<proteinExistence type="predicted"/>
<reference evidence="4" key="2">
    <citation type="submission" date="2015-01" db="EMBL/GenBank/DDBJ databases">
        <title>Evolutionary Origins and Diversification of the Mycorrhizal Mutualists.</title>
        <authorList>
            <consortium name="DOE Joint Genome Institute"/>
            <consortium name="Mycorrhizal Genomics Consortium"/>
            <person name="Kohler A."/>
            <person name="Kuo A."/>
            <person name="Nagy L.G."/>
            <person name="Floudas D."/>
            <person name="Copeland A."/>
            <person name="Barry K.W."/>
            <person name="Cichocki N."/>
            <person name="Veneault-Fourrey C."/>
            <person name="LaButti K."/>
            <person name="Lindquist E.A."/>
            <person name="Lipzen A."/>
            <person name="Lundell T."/>
            <person name="Morin E."/>
            <person name="Murat C."/>
            <person name="Riley R."/>
            <person name="Ohm R."/>
            <person name="Sun H."/>
            <person name="Tunlid A."/>
            <person name="Henrissat B."/>
            <person name="Grigoriev I.V."/>
            <person name="Hibbett D.S."/>
            <person name="Martin F."/>
        </authorList>
    </citation>
    <scope>NUCLEOTIDE SEQUENCE [LARGE SCALE GENOMIC DNA]</scope>
    <source>
        <strain evidence="4">h7</strain>
    </source>
</reference>
<feature type="compositionally biased region" description="Polar residues" evidence="2">
    <location>
        <begin position="883"/>
        <end position="894"/>
    </location>
</feature>
<dbReference type="OrthoDB" id="2592022at2759"/>
<feature type="compositionally biased region" description="Polar residues" evidence="2">
    <location>
        <begin position="183"/>
        <end position="201"/>
    </location>
</feature>
<feature type="coiled-coil region" evidence="1">
    <location>
        <begin position="765"/>
        <end position="792"/>
    </location>
</feature>
<gene>
    <name evidence="3" type="ORF">M413DRAFT_31670</name>
</gene>
<keyword evidence="1" id="KW-0175">Coiled coil</keyword>
<protein>
    <submittedName>
        <fullName evidence="3">Uncharacterized protein</fullName>
    </submittedName>
</protein>
<feature type="compositionally biased region" description="Low complexity" evidence="2">
    <location>
        <begin position="1446"/>
        <end position="1475"/>
    </location>
</feature>
<sequence>MPTNSYVFRCKEARRTASRPTLSSAVFRILPTADIRKPNISLKVVLYLADGFVPTLARPLDSNAARPIIPSDIRNAPARRTALFRREERRRHGLDPTRKGGVLQEINEREDIDSERGAGSLLIPSSLNPTGYKYSPTFFHLKPIPTGDSVNEFVLVNHFSRSCRRFGGRSSTTTTVSMVQFSAASSDGESGSPAPSGSRQRNLFHRRDEDEDEDAMDLMGEDLAVTVDTAVLVPLCQTPSPSCWLYGVLFSRLDYKNPWVKSSVAIALTLAASDVGKHVIGLSVLPAYLDKHPLYALQPSAGRAVLLVGVGVVMGGGSLVGRRNEGLWVVVGIIPGAIHPAGHWHADDNPLSLELKSLRASVARFQDEAHASAVKLQRHSLDNVRVHERAVHLERENDLLRAELAVLRANPHTNVASEAQTQVQELTLSLRRLSHKLSLTEEFLFAKTTQLIHAHAEAVTAKANADKAYELGARMRGREEAGKVRERNLERKVMQLEEDLKMAHVVMGEYADLVRDMEAKSSQSGHDAPQTLAATLTESELSQERSLLQFQADIEKLHLQLEDVTAKLEKTTAQLTAANSSNEIICAELARTRTELEKLQLEDGTAAKMVSRYMQFSQTSTNNLRSTLSTLKARHEGTLSTLSSQNFALSTQLRSSEVQNERLRSALDELGGEIIKESYGRRREVALRIKMGGREDRIVEGLRRWVRRGDEALRTMKDASTTALLGMVQDARILLESLEEGAFDEGTALSLSGSRARAFLVGNGLDGLLDELREENDRRVMLEKKIASIRLEDSGTSAPPNVDDDVPPKVPEKSYPIVTEKVDQPLDESVESNPATSPEKLYPPIPSTTTPPVLDLSLLKVDRALDGPPDHVSQVQGEGRSDSLISRKTQSNPAAPTLPPEKIYHPIPTPPPPVVNRDLDDHDSQTRGGQSDSSILLIEPRAKSPPAKKVDPLIPTTTTPPVIDQGLSKVDQAVNGTSPDEEHSLSTKAKTLDVEETPTPTSSLHSESELASSPKIDTHVSLDHSEAPGMVDTDNSSTSPILVDEKGAPPPPDDISPDNSPHLTAPVAHATHCIEDAPTSTDLERTAPIPFPSAPIIVTPERNPSPHPLLADLARVSKRYDDLQRAFRDCHLALEGLKVSLTTHSSPPMPADILEAALGRLDDYTEDARVELEIRVSDEALLAKGYEALLCVPGAMASAAVHGEGHDKDSSDAPTQLEVETQIEEFVSGNDRAVRKARDTFARKLEDVQHDIASLKRAIYDPDSFIPSSSSSSHFQTLTPSASTSTLNLAAPTKADTVNGSGGWTSWIRSSPSRPSSPGMGPAPTFGNIMTSPRLRHSPSTGSFQNQTQGQTQGTRRGSFFGLGSAPSEPTKDPLAQLGLRVPMPNFGISSHGLSVAGQFGGYGGVSSILSPTSPLTPIGMGMSPTTTRARTVSSSMYMLGLGAASSTGRISRSTSSSGVSSSGVSLGGVSENGSATGVGSPLGMSRQGSQASDYSKEGVRDSASGEVKSNGVGDVDGVQEGQGMEGDDDADTDVE</sequence>
<feature type="compositionally biased region" description="Low complexity" evidence="2">
    <location>
        <begin position="1002"/>
        <end position="1013"/>
    </location>
</feature>
<feature type="compositionally biased region" description="Low complexity" evidence="2">
    <location>
        <begin position="1309"/>
        <end position="1318"/>
    </location>
</feature>
<feature type="region of interest" description="Disordered" evidence="2">
    <location>
        <begin position="864"/>
        <end position="1063"/>
    </location>
</feature>